<dbReference type="GO" id="GO:0043190">
    <property type="term" value="C:ATP-binding cassette (ABC) transporter complex"/>
    <property type="evidence" value="ECO:0007669"/>
    <property type="project" value="InterPro"/>
</dbReference>
<evidence type="ECO:0000256" key="1">
    <source>
        <dbReference type="ARBA" id="ARBA00004429"/>
    </source>
</evidence>
<feature type="transmembrane region" description="Helical" evidence="9">
    <location>
        <begin position="190"/>
        <end position="215"/>
    </location>
</feature>
<keyword evidence="4" id="KW-1003">Cell membrane</keyword>
<evidence type="ECO:0000313" key="11">
    <source>
        <dbReference type="EMBL" id="ALI02305.1"/>
    </source>
</evidence>
<dbReference type="PANTHER" id="PTHR30614:SF0">
    <property type="entry name" value="L-CYSTINE TRANSPORT SYSTEM PERMEASE PROTEIN TCYL"/>
    <property type="match status" value="1"/>
</dbReference>
<feature type="transmembrane region" description="Helical" evidence="9">
    <location>
        <begin position="24"/>
        <end position="45"/>
    </location>
</feature>
<evidence type="ECO:0000256" key="7">
    <source>
        <dbReference type="ARBA" id="ARBA00022989"/>
    </source>
</evidence>
<organism evidence="11 12">
    <name type="scientific">Pseudomonas fluorescens</name>
    <dbReference type="NCBI Taxonomy" id="294"/>
    <lineage>
        <taxon>Bacteria</taxon>
        <taxon>Pseudomonadati</taxon>
        <taxon>Pseudomonadota</taxon>
        <taxon>Gammaproteobacteria</taxon>
        <taxon>Pseudomonadales</taxon>
        <taxon>Pseudomonadaceae</taxon>
        <taxon>Pseudomonas</taxon>
    </lineage>
</organism>
<dbReference type="NCBIfam" id="TIGR01726">
    <property type="entry name" value="HEQRo_perm_3TM"/>
    <property type="match status" value="1"/>
</dbReference>
<dbReference type="Proteomes" id="UP000066487">
    <property type="component" value="Chromosome"/>
</dbReference>
<evidence type="ECO:0000256" key="8">
    <source>
        <dbReference type="ARBA" id="ARBA00023136"/>
    </source>
</evidence>
<dbReference type="OrthoDB" id="7341446at2"/>
<dbReference type="RefSeq" id="WP_054595642.1">
    <property type="nucleotide sequence ID" value="NZ_CP012830.1"/>
</dbReference>
<dbReference type="Pfam" id="PF00528">
    <property type="entry name" value="BPD_transp_1"/>
    <property type="match status" value="1"/>
</dbReference>
<dbReference type="InterPro" id="IPR043429">
    <property type="entry name" value="ArtM/GltK/GlnP/TcyL/YhdX-like"/>
</dbReference>
<reference evidence="11 12" key="2">
    <citation type="journal article" date="2018" name="Nature">
        <title>Mutant phenotypes for thousands of bacterial genes of unknown function.</title>
        <authorList>
            <person name="Price M.N."/>
            <person name="Wetmore K.M."/>
            <person name="Waters R.J."/>
            <person name="Callaghan M."/>
            <person name="Ray J."/>
            <person name="Liu H."/>
            <person name="Kuehl J.V."/>
            <person name="Melnyk R.A."/>
            <person name="Lamson J.S."/>
            <person name="Suh Y."/>
            <person name="Carlson H.K."/>
            <person name="Esquivel Z."/>
            <person name="Sadeeshkumar H."/>
            <person name="Chakraborty R."/>
            <person name="Zane G.M."/>
            <person name="Rubin B.E."/>
            <person name="Wall J.D."/>
            <person name="Visel A."/>
            <person name="Bristow J."/>
            <person name="Blow M.J."/>
            <person name="Arkin A.P."/>
            <person name="Deutschbauer A.M."/>
        </authorList>
    </citation>
    <scope>NUCLEOTIDE SEQUENCE [LARGE SCALE GENOMIC DNA]</scope>
    <source>
        <strain evidence="11 12">FW300-N2E3</strain>
    </source>
</reference>
<feature type="transmembrane region" description="Helical" evidence="9">
    <location>
        <begin position="156"/>
        <end position="178"/>
    </location>
</feature>
<dbReference type="Gene3D" id="1.10.3720.10">
    <property type="entry name" value="MetI-like"/>
    <property type="match status" value="1"/>
</dbReference>
<protein>
    <submittedName>
        <fullName evidence="11">ABC transporter permease</fullName>
    </submittedName>
</protein>
<dbReference type="GO" id="GO:0015184">
    <property type="term" value="F:L-cystine transmembrane transporter activity"/>
    <property type="evidence" value="ECO:0007669"/>
    <property type="project" value="TreeGrafter"/>
</dbReference>
<evidence type="ECO:0000313" key="12">
    <source>
        <dbReference type="Proteomes" id="UP000066487"/>
    </source>
</evidence>
<evidence type="ECO:0000256" key="9">
    <source>
        <dbReference type="RuleBase" id="RU363032"/>
    </source>
</evidence>
<evidence type="ECO:0000256" key="3">
    <source>
        <dbReference type="ARBA" id="ARBA00022448"/>
    </source>
</evidence>
<accession>A0A0N9WDC6</accession>
<proteinExistence type="inferred from homology"/>
<reference evidence="12" key="1">
    <citation type="submission" date="2015-09" db="EMBL/GenBank/DDBJ databases">
        <title>Whole genome sequence of Pseudomonas fluorescens FW300-N2E3.</title>
        <authorList>
            <person name="Ray J."/>
            <person name="Melnyk R."/>
            <person name="Deutschbauer A."/>
        </authorList>
    </citation>
    <scope>NUCLEOTIDE SEQUENCE [LARGE SCALE GENOMIC DNA]</scope>
    <source>
        <strain evidence="12">FW300-N2E3</strain>
    </source>
</reference>
<feature type="transmembrane region" description="Helical" evidence="9">
    <location>
        <begin position="75"/>
        <end position="100"/>
    </location>
</feature>
<sequence length="221" mass="24550">MFDYTFHWRAAFQALPEMLDGARITLEIAVLSMLAGTLIAMFLALGQLSDKRLLRAMAASWVSIARNTPALFQVYILYFGLGAFGIHMGSWLALLIGITFNNAGYLAETFRGGLNAVPETQLRAARSLGMSAPKAYRLVVLPQLLRVVFYPLTNQMVWALLMTSLGVVVGLTSDLTGVTQALNVKTFRTFEFFAIAAVLYFVLAKLVVLIARLLAWRLFRY</sequence>
<evidence type="ECO:0000259" key="10">
    <source>
        <dbReference type="PROSITE" id="PS50928"/>
    </source>
</evidence>
<evidence type="ECO:0000256" key="4">
    <source>
        <dbReference type="ARBA" id="ARBA00022475"/>
    </source>
</evidence>
<comment type="subcellular location">
    <subcellularLocation>
        <location evidence="1">Cell inner membrane</location>
        <topology evidence="1">Multi-pass membrane protein</topology>
    </subcellularLocation>
    <subcellularLocation>
        <location evidence="9">Cell membrane</location>
        <topology evidence="9">Multi-pass membrane protein</topology>
    </subcellularLocation>
</comment>
<dbReference type="PANTHER" id="PTHR30614">
    <property type="entry name" value="MEMBRANE COMPONENT OF AMINO ACID ABC TRANSPORTER"/>
    <property type="match status" value="1"/>
</dbReference>
<dbReference type="PROSITE" id="PS50928">
    <property type="entry name" value="ABC_TM1"/>
    <property type="match status" value="1"/>
</dbReference>
<dbReference type="AlphaFoldDB" id="A0A0N9WDC6"/>
<gene>
    <name evidence="11" type="ORF">AO353_14895</name>
</gene>
<evidence type="ECO:0000256" key="6">
    <source>
        <dbReference type="ARBA" id="ARBA00022970"/>
    </source>
</evidence>
<evidence type="ECO:0000256" key="5">
    <source>
        <dbReference type="ARBA" id="ARBA00022692"/>
    </source>
</evidence>
<keyword evidence="3 9" id="KW-0813">Transport</keyword>
<dbReference type="InterPro" id="IPR000515">
    <property type="entry name" value="MetI-like"/>
</dbReference>
<keyword evidence="7 9" id="KW-1133">Transmembrane helix</keyword>
<evidence type="ECO:0000256" key="2">
    <source>
        <dbReference type="ARBA" id="ARBA00010072"/>
    </source>
</evidence>
<dbReference type="CDD" id="cd06261">
    <property type="entry name" value="TM_PBP2"/>
    <property type="match status" value="1"/>
</dbReference>
<feature type="domain" description="ABC transmembrane type-1" evidence="10">
    <location>
        <begin position="22"/>
        <end position="211"/>
    </location>
</feature>
<dbReference type="EMBL" id="CP012830">
    <property type="protein sequence ID" value="ALI02305.1"/>
    <property type="molecule type" value="Genomic_DNA"/>
</dbReference>
<keyword evidence="5 9" id="KW-0812">Transmembrane</keyword>
<keyword evidence="6" id="KW-0029">Amino-acid transport</keyword>
<name>A0A0N9WDC6_PSEFL</name>
<dbReference type="SUPFAM" id="SSF161098">
    <property type="entry name" value="MetI-like"/>
    <property type="match status" value="1"/>
</dbReference>
<dbReference type="InterPro" id="IPR035906">
    <property type="entry name" value="MetI-like_sf"/>
</dbReference>
<comment type="similarity">
    <text evidence="2">Belongs to the binding-protein-dependent transport system permease family. HisMQ subfamily.</text>
</comment>
<dbReference type="InterPro" id="IPR010065">
    <property type="entry name" value="AA_ABC_transptr_permease_3TM"/>
</dbReference>
<keyword evidence="8 9" id="KW-0472">Membrane</keyword>